<keyword evidence="4" id="KW-1185">Reference proteome</keyword>
<organism evidence="3 4">
    <name type="scientific">Brevibacillus thermoruber</name>
    <dbReference type="NCBI Taxonomy" id="33942"/>
    <lineage>
        <taxon>Bacteria</taxon>
        <taxon>Bacillati</taxon>
        <taxon>Bacillota</taxon>
        <taxon>Bacilli</taxon>
        <taxon>Bacillales</taxon>
        <taxon>Paenibacillaceae</taxon>
        <taxon>Brevibacillus</taxon>
    </lineage>
</organism>
<dbReference type="AlphaFoldDB" id="A0A9X3Z327"/>
<keyword evidence="2" id="KW-0812">Transmembrane</keyword>
<gene>
    <name evidence="3" type="ORF">O3V59_08690</name>
</gene>
<feature type="region of interest" description="Disordered" evidence="1">
    <location>
        <begin position="42"/>
        <end position="79"/>
    </location>
</feature>
<accession>A0A9X3Z327</accession>
<keyword evidence="2" id="KW-0472">Membrane</keyword>
<name>A0A9X3Z327_9BACL</name>
<comment type="caution">
    <text evidence="3">The sequence shown here is derived from an EMBL/GenBank/DDBJ whole genome shotgun (WGS) entry which is preliminary data.</text>
</comment>
<keyword evidence="2" id="KW-1133">Transmembrane helix</keyword>
<evidence type="ECO:0000313" key="4">
    <source>
        <dbReference type="Proteomes" id="UP001151071"/>
    </source>
</evidence>
<sequence length="79" mass="8588">MSVILAILGIGLLLLIIAAVVVIALLKKGAGLLMKTGGHRRYSSSDYRHRGPFGHTGHTSYGHAHYRRKHSSRSGFFSS</sequence>
<proteinExistence type="predicted"/>
<evidence type="ECO:0000256" key="2">
    <source>
        <dbReference type="SAM" id="Phobius"/>
    </source>
</evidence>
<reference evidence="3" key="1">
    <citation type="submission" date="2022-12" db="EMBL/GenBank/DDBJ databases">
        <title>Draft genome sequence of the thermophilic strain Brevibacillus thermoruber HT42, isolated from Los Humeros, Puebla, Mexico, with biotechnological potential.</title>
        <authorList>
            <person name="Lara Sanchez J."/>
            <person name="Solis Palacios R."/>
            <person name="Bustos Baena A.S."/>
            <person name="Ruz Baez A.E."/>
            <person name="Espinosa Luna G."/>
            <person name="Oliart Ros R.M."/>
        </authorList>
    </citation>
    <scope>NUCLEOTIDE SEQUENCE</scope>
    <source>
        <strain evidence="3">HT42</strain>
    </source>
</reference>
<dbReference type="RefSeq" id="WP_044900198.1">
    <property type="nucleotide sequence ID" value="NZ_JAPYYP010000008.1"/>
</dbReference>
<dbReference type="EMBL" id="JAPYYP010000008">
    <property type="protein sequence ID" value="MDA5108436.1"/>
    <property type="molecule type" value="Genomic_DNA"/>
</dbReference>
<evidence type="ECO:0000256" key="1">
    <source>
        <dbReference type="SAM" id="MobiDB-lite"/>
    </source>
</evidence>
<protein>
    <submittedName>
        <fullName evidence="3">Uncharacterized protein</fullName>
    </submittedName>
</protein>
<evidence type="ECO:0000313" key="3">
    <source>
        <dbReference type="EMBL" id="MDA5108436.1"/>
    </source>
</evidence>
<feature type="transmembrane region" description="Helical" evidence="2">
    <location>
        <begin position="6"/>
        <end position="26"/>
    </location>
</feature>
<dbReference type="Proteomes" id="UP001151071">
    <property type="component" value="Unassembled WGS sequence"/>
</dbReference>